<accession>H1RY97</accession>
<dbReference type="InterPro" id="IPR009057">
    <property type="entry name" value="Homeodomain-like_sf"/>
</dbReference>
<dbReference type="RefSeq" id="WP_006156104.1">
    <property type="nucleotide sequence ID" value="NZ_AHJE01000003.1"/>
</dbReference>
<evidence type="ECO:0000256" key="2">
    <source>
        <dbReference type="ARBA" id="ARBA00023125"/>
    </source>
</evidence>
<dbReference type="PATRIC" id="fig|1127483.3.peg.226"/>
<reference evidence="6 7" key="1">
    <citation type="journal article" date="2012" name="J. Bacteriol.">
        <title>De Novo Genome Project of Cupriavidus basilensis OR16.</title>
        <authorList>
            <person name="Cserhati M."/>
            <person name="Kriszt B."/>
            <person name="Szoboszlay S."/>
            <person name="Toth A."/>
            <person name="Szabo I."/>
            <person name="Tancsics A."/>
            <person name="Nagy I."/>
            <person name="Horvath B."/>
            <person name="Nagy I."/>
            <person name="Kukolya J."/>
        </authorList>
    </citation>
    <scope>NUCLEOTIDE SEQUENCE [LARGE SCALE GENOMIC DNA]</scope>
    <source>
        <strain evidence="6 7">OR16</strain>
    </source>
</reference>
<protein>
    <submittedName>
        <fullName evidence="6">Transcriptional regulator TetR family protein</fullName>
    </submittedName>
</protein>
<dbReference type="PANTHER" id="PTHR30055:SF240">
    <property type="entry name" value="HTH-TYPE TRANSCRIPTIONAL REGULATOR ACRR"/>
    <property type="match status" value="1"/>
</dbReference>
<gene>
    <name evidence="6" type="ORF">OR16_01080</name>
</gene>
<name>H1RY97_9BURK</name>
<evidence type="ECO:0000256" key="3">
    <source>
        <dbReference type="ARBA" id="ARBA00023163"/>
    </source>
</evidence>
<dbReference type="Pfam" id="PF00440">
    <property type="entry name" value="TetR_N"/>
    <property type="match status" value="1"/>
</dbReference>
<proteinExistence type="predicted"/>
<dbReference type="OrthoDB" id="9798857at2"/>
<dbReference type="InterPro" id="IPR050109">
    <property type="entry name" value="HTH-type_TetR-like_transc_reg"/>
</dbReference>
<dbReference type="Proteomes" id="UP000005808">
    <property type="component" value="Unassembled WGS sequence"/>
</dbReference>
<evidence type="ECO:0000256" key="4">
    <source>
        <dbReference type="PROSITE-ProRule" id="PRU00335"/>
    </source>
</evidence>
<dbReference type="PRINTS" id="PR00455">
    <property type="entry name" value="HTHTETR"/>
</dbReference>
<keyword evidence="3" id="KW-0804">Transcription</keyword>
<dbReference type="SUPFAM" id="SSF46689">
    <property type="entry name" value="Homeodomain-like"/>
    <property type="match status" value="1"/>
</dbReference>
<keyword evidence="2 4" id="KW-0238">DNA-binding</keyword>
<evidence type="ECO:0000313" key="6">
    <source>
        <dbReference type="EMBL" id="EHP44588.1"/>
    </source>
</evidence>
<keyword evidence="1" id="KW-0805">Transcription regulation</keyword>
<evidence type="ECO:0000256" key="1">
    <source>
        <dbReference type="ARBA" id="ARBA00023015"/>
    </source>
</evidence>
<comment type="caution">
    <text evidence="6">The sequence shown here is derived from an EMBL/GenBank/DDBJ whole genome shotgun (WGS) entry which is preliminary data.</text>
</comment>
<dbReference type="AlphaFoldDB" id="H1RY97"/>
<dbReference type="Gene3D" id="1.10.357.10">
    <property type="entry name" value="Tetracycline Repressor, domain 2"/>
    <property type="match status" value="1"/>
</dbReference>
<dbReference type="PROSITE" id="PS50977">
    <property type="entry name" value="HTH_TETR_2"/>
    <property type="match status" value="1"/>
</dbReference>
<evidence type="ECO:0000259" key="5">
    <source>
        <dbReference type="PROSITE" id="PS50977"/>
    </source>
</evidence>
<dbReference type="InterPro" id="IPR001647">
    <property type="entry name" value="HTH_TetR"/>
</dbReference>
<feature type="DNA-binding region" description="H-T-H motif" evidence="4">
    <location>
        <begin position="33"/>
        <end position="52"/>
    </location>
</feature>
<organism evidence="6 7">
    <name type="scientific">Cupriavidus basilensis OR16</name>
    <dbReference type="NCBI Taxonomy" id="1127483"/>
    <lineage>
        <taxon>Bacteria</taxon>
        <taxon>Pseudomonadati</taxon>
        <taxon>Pseudomonadota</taxon>
        <taxon>Betaproteobacteria</taxon>
        <taxon>Burkholderiales</taxon>
        <taxon>Burkholderiaceae</taxon>
        <taxon>Cupriavidus</taxon>
    </lineage>
</organism>
<sequence>MVRRCPHDAAVTRERILASAELLFERQGVQSVTLEQVASAIAMTRGAIYGHFRSRADLLAAVMARAEAHMAGRLAALAGSGRSLARPNLERALATMLQDEAVLRYAGIVLGLLHHACTPECELCHLTVRIRARGMALCDGLGRLLGEQDKGALLAAHLWGLLSVRSLRLAPVDLAGCVGPLLQLYGE</sequence>
<dbReference type="GO" id="GO:0000976">
    <property type="term" value="F:transcription cis-regulatory region binding"/>
    <property type="evidence" value="ECO:0007669"/>
    <property type="project" value="TreeGrafter"/>
</dbReference>
<evidence type="ECO:0000313" key="7">
    <source>
        <dbReference type="Proteomes" id="UP000005808"/>
    </source>
</evidence>
<dbReference type="PANTHER" id="PTHR30055">
    <property type="entry name" value="HTH-TYPE TRANSCRIPTIONAL REGULATOR RUTR"/>
    <property type="match status" value="1"/>
</dbReference>
<feature type="domain" description="HTH tetR-type" evidence="5">
    <location>
        <begin position="10"/>
        <end position="70"/>
    </location>
</feature>
<dbReference type="EMBL" id="AHJE01000003">
    <property type="protein sequence ID" value="EHP44588.1"/>
    <property type="molecule type" value="Genomic_DNA"/>
</dbReference>
<dbReference type="GO" id="GO:0003700">
    <property type="term" value="F:DNA-binding transcription factor activity"/>
    <property type="evidence" value="ECO:0007669"/>
    <property type="project" value="TreeGrafter"/>
</dbReference>